<dbReference type="Pfam" id="PF00582">
    <property type="entry name" value="Usp"/>
    <property type="match status" value="1"/>
</dbReference>
<dbReference type="CDD" id="cd00293">
    <property type="entry name" value="USP-like"/>
    <property type="match status" value="1"/>
</dbReference>
<dbReference type="InterPro" id="IPR006016">
    <property type="entry name" value="UspA"/>
</dbReference>
<dbReference type="SUPFAM" id="SSF52402">
    <property type="entry name" value="Adenine nucleotide alpha hydrolases-like"/>
    <property type="match status" value="1"/>
</dbReference>
<name>A0A494XAW0_9BURK</name>
<protein>
    <submittedName>
        <fullName evidence="3">Universal stress protein</fullName>
    </submittedName>
</protein>
<dbReference type="PRINTS" id="PR01438">
    <property type="entry name" value="UNVRSLSTRESS"/>
</dbReference>
<proteinExistence type="inferred from homology"/>
<evidence type="ECO:0000313" key="4">
    <source>
        <dbReference type="Proteomes" id="UP000270342"/>
    </source>
</evidence>
<dbReference type="OrthoDB" id="8547832at2"/>
<dbReference type="PANTHER" id="PTHR46268:SF15">
    <property type="entry name" value="UNIVERSAL STRESS PROTEIN HP_0031"/>
    <property type="match status" value="1"/>
</dbReference>
<evidence type="ECO:0000256" key="1">
    <source>
        <dbReference type="ARBA" id="ARBA00008791"/>
    </source>
</evidence>
<reference evidence="3 4" key="1">
    <citation type="submission" date="2018-10" db="EMBL/GenBank/DDBJ databases">
        <title>Robbsia sp. DHC34, isolated from soil.</title>
        <authorList>
            <person name="Gao Z.-H."/>
            <person name="Qiu L.-H."/>
        </authorList>
    </citation>
    <scope>NUCLEOTIDE SEQUENCE [LARGE SCALE GENOMIC DNA]</scope>
    <source>
        <strain evidence="3 4">DHC34</strain>
    </source>
</reference>
<dbReference type="AlphaFoldDB" id="A0A494XAW0"/>
<dbReference type="Proteomes" id="UP000270342">
    <property type="component" value="Unassembled WGS sequence"/>
</dbReference>
<dbReference type="EMBL" id="RBZU01000012">
    <property type="protein sequence ID" value="RKP47698.1"/>
    <property type="molecule type" value="Genomic_DNA"/>
</dbReference>
<dbReference type="Gene3D" id="3.40.50.620">
    <property type="entry name" value="HUPs"/>
    <property type="match status" value="1"/>
</dbReference>
<keyword evidence="4" id="KW-1185">Reference proteome</keyword>
<dbReference type="InterPro" id="IPR014729">
    <property type="entry name" value="Rossmann-like_a/b/a_fold"/>
</dbReference>
<organism evidence="3 4">
    <name type="scientific">Pararobbsia silviterrae</name>
    <dbReference type="NCBI Taxonomy" id="1792498"/>
    <lineage>
        <taxon>Bacteria</taxon>
        <taxon>Pseudomonadati</taxon>
        <taxon>Pseudomonadota</taxon>
        <taxon>Betaproteobacteria</taxon>
        <taxon>Burkholderiales</taxon>
        <taxon>Burkholderiaceae</taxon>
        <taxon>Pararobbsia</taxon>
    </lineage>
</organism>
<gene>
    <name evidence="3" type="ORF">D7S86_22280</name>
</gene>
<comment type="caution">
    <text evidence="3">The sequence shown here is derived from an EMBL/GenBank/DDBJ whole genome shotgun (WGS) entry which is preliminary data.</text>
</comment>
<evidence type="ECO:0000259" key="2">
    <source>
        <dbReference type="Pfam" id="PF00582"/>
    </source>
</evidence>
<feature type="domain" description="UspA" evidence="2">
    <location>
        <begin position="1"/>
        <end position="146"/>
    </location>
</feature>
<comment type="similarity">
    <text evidence="1">Belongs to the universal stress protein A family.</text>
</comment>
<dbReference type="PANTHER" id="PTHR46268">
    <property type="entry name" value="STRESS RESPONSE PROTEIN NHAX"/>
    <property type="match status" value="1"/>
</dbReference>
<dbReference type="RefSeq" id="WP_121089476.1">
    <property type="nucleotide sequence ID" value="NZ_RBZU01000012.1"/>
</dbReference>
<sequence>MYKKILVPMDGSDPSRRALLEALSLAGLTHGTVRVIYVVDEPALFAMSGYFDPTAVRQAIEDDANTVTAAARETMRTSGVTGDTQIIESDNIGEDVATSIETAATAYGADLVVMGTHGRRGVRRMVIGSVAERFLRVSTCPVLLIRADDANS</sequence>
<dbReference type="InterPro" id="IPR006015">
    <property type="entry name" value="Universal_stress_UspA"/>
</dbReference>
<accession>A0A494XAW0</accession>
<evidence type="ECO:0000313" key="3">
    <source>
        <dbReference type="EMBL" id="RKP47698.1"/>
    </source>
</evidence>